<dbReference type="Proteomes" id="UP000248423">
    <property type="component" value="Unassembled WGS sequence"/>
</dbReference>
<feature type="compositionally biased region" description="Polar residues" evidence="1">
    <location>
        <begin position="58"/>
        <end position="67"/>
    </location>
</feature>
<dbReference type="VEuPathDB" id="FungiDB:BO78DRAFT_13061"/>
<protein>
    <submittedName>
        <fullName evidence="2">Uncharacterized protein</fullName>
    </submittedName>
</protein>
<organism evidence="2 3">
    <name type="scientific">Aspergillus sclerotiicarbonarius (strain CBS 121057 / IBT 28362)</name>
    <dbReference type="NCBI Taxonomy" id="1448318"/>
    <lineage>
        <taxon>Eukaryota</taxon>
        <taxon>Fungi</taxon>
        <taxon>Dikarya</taxon>
        <taxon>Ascomycota</taxon>
        <taxon>Pezizomycotina</taxon>
        <taxon>Eurotiomycetes</taxon>
        <taxon>Eurotiomycetidae</taxon>
        <taxon>Eurotiales</taxon>
        <taxon>Aspergillaceae</taxon>
        <taxon>Aspergillus</taxon>
        <taxon>Aspergillus subgen. Circumdati</taxon>
    </lineage>
</organism>
<name>A0A319EI80_ASPSB</name>
<dbReference type="EMBL" id="KZ826324">
    <property type="protein sequence ID" value="PYI10046.1"/>
    <property type="molecule type" value="Genomic_DNA"/>
</dbReference>
<reference evidence="2 3" key="1">
    <citation type="submission" date="2018-02" db="EMBL/GenBank/DDBJ databases">
        <title>The genomes of Aspergillus section Nigri reveals drivers in fungal speciation.</title>
        <authorList>
            <consortium name="DOE Joint Genome Institute"/>
            <person name="Vesth T.C."/>
            <person name="Nybo J."/>
            <person name="Theobald S."/>
            <person name="Brandl J."/>
            <person name="Frisvad J.C."/>
            <person name="Nielsen K.F."/>
            <person name="Lyhne E.K."/>
            <person name="Kogle M.E."/>
            <person name="Kuo A."/>
            <person name="Riley R."/>
            <person name="Clum A."/>
            <person name="Nolan M."/>
            <person name="Lipzen A."/>
            <person name="Salamov A."/>
            <person name="Henrissat B."/>
            <person name="Wiebenga A."/>
            <person name="De vries R.P."/>
            <person name="Grigoriev I.V."/>
            <person name="Mortensen U.H."/>
            <person name="Andersen M.R."/>
            <person name="Baker S.E."/>
        </authorList>
    </citation>
    <scope>NUCLEOTIDE SEQUENCE [LARGE SCALE GENOMIC DNA]</scope>
    <source>
        <strain evidence="2 3">CBS 121057</strain>
    </source>
</reference>
<dbReference type="AlphaFoldDB" id="A0A319EI80"/>
<evidence type="ECO:0000313" key="3">
    <source>
        <dbReference type="Proteomes" id="UP000248423"/>
    </source>
</evidence>
<evidence type="ECO:0000313" key="2">
    <source>
        <dbReference type="EMBL" id="PYI10046.1"/>
    </source>
</evidence>
<sequence>MDCSKKNHVCNCQDQHDRGALTTSSCGRMAMANRAGAEESTPKGLDPTRLGAARGTDGNHTNPSADR</sequence>
<gene>
    <name evidence="2" type="ORF">BO78DRAFT_13061</name>
</gene>
<keyword evidence="3" id="KW-1185">Reference proteome</keyword>
<evidence type="ECO:0000256" key="1">
    <source>
        <dbReference type="SAM" id="MobiDB-lite"/>
    </source>
</evidence>
<proteinExistence type="predicted"/>
<accession>A0A319EI80</accession>
<feature type="region of interest" description="Disordered" evidence="1">
    <location>
        <begin position="32"/>
        <end position="67"/>
    </location>
</feature>